<dbReference type="GO" id="GO:0003885">
    <property type="term" value="F:D-arabinono-1,4-lactone oxidase activity"/>
    <property type="evidence" value="ECO:0007669"/>
    <property type="project" value="TreeGrafter"/>
</dbReference>
<accession>A0AAD6V6Z7</accession>
<keyword evidence="2" id="KW-1185">Reference proteome</keyword>
<protein>
    <recommendedName>
        <fullName evidence="3">FAD-binding PCMH-type domain-containing protein</fullName>
    </recommendedName>
</protein>
<dbReference type="SUPFAM" id="SSF56176">
    <property type="entry name" value="FAD-binding/transporter-associated domain-like"/>
    <property type="match status" value="1"/>
</dbReference>
<dbReference type="InterPro" id="IPR036318">
    <property type="entry name" value="FAD-bd_PCMH-like_sf"/>
</dbReference>
<dbReference type="InterPro" id="IPR016167">
    <property type="entry name" value="FAD-bd_PCMH_sub1"/>
</dbReference>
<dbReference type="Proteomes" id="UP001219525">
    <property type="component" value="Unassembled WGS sequence"/>
</dbReference>
<dbReference type="GO" id="GO:0005739">
    <property type="term" value="C:mitochondrion"/>
    <property type="evidence" value="ECO:0007669"/>
    <property type="project" value="TreeGrafter"/>
</dbReference>
<reference evidence="1" key="1">
    <citation type="submission" date="2023-03" db="EMBL/GenBank/DDBJ databases">
        <title>Massive genome expansion in bonnet fungi (Mycena s.s.) driven by repeated elements and novel gene families across ecological guilds.</title>
        <authorList>
            <consortium name="Lawrence Berkeley National Laboratory"/>
            <person name="Harder C.B."/>
            <person name="Miyauchi S."/>
            <person name="Viragh M."/>
            <person name="Kuo A."/>
            <person name="Thoen E."/>
            <person name="Andreopoulos B."/>
            <person name="Lu D."/>
            <person name="Skrede I."/>
            <person name="Drula E."/>
            <person name="Henrissat B."/>
            <person name="Morin E."/>
            <person name="Kohler A."/>
            <person name="Barry K."/>
            <person name="LaButti K."/>
            <person name="Morin E."/>
            <person name="Salamov A."/>
            <person name="Lipzen A."/>
            <person name="Mereny Z."/>
            <person name="Hegedus B."/>
            <person name="Baldrian P."/>
            <person name="Stursova M."/>
            <person name="Weitz H."/>
            <person name="Taylor A."/>
            <person name="Grigoriev I.V."/>
            <person name="Nagy L.G."/>
            <person name="Martin F."/>
            <person name="Kauserud H."/>
        </authorList>
    </citation>
    <scope>NUCLEOTIDE SEQUENCE</scope>
    <source>
        <strain evidence="1">9144</strain>
    </source>
</reference>
<evidence type="ECO:0000313" key="2">
    <source>
        <dbReference type="Proteomes" id="UP001219525"/>
    </source>
</evidence>
<dbReference type="InterPro" id="IPR010031">
    <property type="entry name" value="FAD_lactone_oxidase-like"/>
</dbReference>
<sequence>MEVPGIRSSSGEHAPPPILQRDHILQEILTHIDVLQKREPRLKDIDTKPLKEEVLAPLLRNELDTEVQIRGFLRMLQYTAGFKESLEKIGRPDLKEQIASNKHGVVGKGHESIVVELPNIYEDQAQTRVMEVHSNDEFVNWGETVKNTPIYTFVPTTVLGIQNLVRYASAHNLRVRCSGFRHSWSPIFSQSSEILISFVDLTEVTTLPDPMSLLPGDYTGTNVPELKTIELKEQTSSTKRLCCIGAAVTNEDFRRWAVANNAWALPVSVIMAPNPRTYCLQIDLEGQLIR</sequence>
<dbReference type="PANTHER" id="PTHR43762:SF1">
    <property type="entry name" value="D-ARABINONO-1,4-LACTONE OXIDASE"/>
    <property type="match status" value="1"/>
</dbReference>
<dbReference type="PANTHER" id="PTHR43762">
    <property type="entry name" value="L-GULONOLACTONE OXIDASE"/>
    <property type="match status" value="1"/>
</dbReference>
<proteinExistence type="predicted"/>
<evidence type="ECO:0008006" key="3">
    <source>
        <dbReference type="Google" id="ProtNLM"/>
    </source>
</evidence>
<organism evidence="1 2">
    <name type="scientific">Mycena pura</name>
    <dbReference type="NCBI Taxonomy" id="153505"/>
    <lineage>
        <taxon>Eukaryota</taxon>
        <taxon>Fungi</taxon>
        <taxon>Dikarya</taxon>
        <taxon>Basidiomycota</taxon>
        <taxon>Agaricomycotina</taxon>
        <taxon>Agaricomycetes</taxon>
        <taxon>Agaricomycetidae</taxon>
        <taxon>Agaricales</taxon>
        <taxon>Marasmiineae</taxon>
        <taxon>Mycenaceae</taxon>
        <taxon>Mycena</taxon>
    </lineage>
</organism>
<dbReference type="Gene3D" id="3.30.43.10">
    <property type="entry name" value="Uridine Diphospho-n-acetylenolpyruvylglucosamine Reductase, domain 2"/>
    <property type="match status" value="1"/>
</dbReference>
<dbReference type="AlphaFoldDB" id="A0AAD6V6Z7"/>
<dbReference type="EMBL" id="JARJCW010000049">
    <property type="protein sequence ID" value="KAJ7203893.1"/>
    <property type="molecule type" value="Genomic_DNA"/>
</dbReference>
<gene>
    <name evidence="1" type="ORF">GGX14DRAFT_648169</name>
</gene>
<comment type="caution">
    <text evidence="1">The sequence shown here is derived from an EMBL/GenBank/DDBJ whole genome shotgun (WGS) entry which is preliminary data.</text>
</comment>
<name>A0AAD6V6Z7_9AGAR</name>
<evidence type="ECO:0000313" key="1">
    <source>
        <dbReference type="EMBL" id="KAJ7203893.1"/>
    </source>
</evidence>
<dbReference type="GO" id="GO:0050660">
    <property type="term" value="F:flavin adenine dinucleotide binding"/>
    <property type="evidence" value="ECO:0007669"/>
    <property type="project" value="InterPro"/>
</dbReference>